<dbReference type="EC" id="2.6.1.-" evidence="6"/>
<dbReference type="PROSITE" id="PS00105">
    <property type="entry name" value="AA_TRANSFER_CLASS_1"/>
    <property type="match status" value="1"/>
</dbReference>
<organism evidence="8 9">
    <name type="scientific">Pluralibacter gergoviae</name>
    <name type="common">Enterobacter gergoviae</name>
    <dbReference type="NCBI Taxonomy" id="61647"/>
    <lineage>
        <taxon>Bacteria</taxon>
        <taxon>Pseudomonadati</taxon>
        <taxon>Pseudomonadota</taxon>
        <taxon>Gammaproteobacteria</taxon>
        <taxon>Enterobacterales</taxon>
        <taxon>Enterobacteriaceae</taxon>
        <taxon>Pluralibacter</taxon>
    </lineage>
</organism>
<dbReference type="InterPro" id="IPR004838">
    <property type="entry name" value="NHTrfase_class1_PyrdxlP-BS"/>
</dbReference>
<dbReference type="Gene3D" id="3.90.1150.10">
    <property type="entry name" value="Aspartate Aminotransferase, domain 1"/>
    <property type="match status" value="1"/>
</dbReference>
<dbReference type="EMBL" id="LDZF01000002">
    <property type="protein sequence ID" value="KMK16051.1"/>
    <property type="molecule type" value="Genomic_DNA"/>
</dbReference>
<sequence>MPNLTFISERLKTIKPSPSIAANELVTTLRAEGKDIVNFTIGEPDFDTPEHIIQAAIAALKNGETHYTPAAGTVALRKAVCEKLARDNDLTYAPNEIVCGSGGKHIIFHAFAATLNKDDEVIIHAPYWVSYPDLAILNEARPVVVEGDEANGFKLTPAQLTNSITARTRWVVLNYPNNPTGAVYTAAELAALAAVLRQHPGVLIMLDEIYEHFVYDQYEHTSLAAVAPDLKDRILIINGASKGYAMTGWRLGFAAGPRWLVDAITKLISQTTTCPSSVSQAAAAAAFAGDQRPVKEMLSIYAARRQKIIELLSDVPGIRFTAPAGAFYLFINVGGLIGKTQPNGRVLHSDDDVVEYLLRDAGVATVTGKAYGLSPYLRISFASAIEAIEEGCRRITSALKQLQ</sequence>
<protein>
    <recommendedName>
        <fullName evidence="6">Aminotransferase</fullName>
        <ecNumber evidence="6">2.6.1.-</ecNumber>
    </recommendedName>
</protein>
<dbReference type="InterPro" id="IPR015424">
    <property type="entry name" value="PyrdxlP-dep_Trfase"/>
</dbReference>
<evidence type="ECO:0000256" key="2">
    <source>
        <dbReference type="ARBA" id="ARBA00007441"/>
    </source>
</evidence>
<dbReference type="Gene3D" id="3.40.640.10">
    <property type="entry name" value="Type I PLP-dependent aspartate aminotransferase-like (Major domain)"/>
    <property type="match status" value="1"/>
</dbReference>
<comment type="similarity">
    <text evidence="2 6">Belongs to the class-I pyridoxal-phosphate-dependent aminotransferase family.</text>
</comment>
<dbReference type="SUPFAM" id="SSF53383">
    <property type="entry name" value="PLP-dependent transferases"/>
    <property type="match status" value="1"/>
</dbReference>
<dbReference type="PANTHER" id="PTHR46383:SF1">
    <property type="entry name" value="ASPARTATE AMINOTRANSFERASE"/>
    <property type="match status" value="1"/>
</dbReference>
<gene>
    <name evidence="8" type="ORF">ABW06_02170</name>
</gene>
<dbReference type="GO" id="GO:0006520">
    <property type="term" value="P:amino acid metabolic process"/>
    <property type="evidence" value="ECO:0007669"/>
    <property type="project" value="InterPro"/>
</dbReference>
<accession>A0A0J5L8P2</accession>
<evidence type="ECO:0000256" key="5">
    <source>
        <dbReference type="ARBA" id="ARBA00022898"/>
    </source>
</evidence>
<evidence type="ECO:0000256" key="6">
    <source>
        <dbReference type="RuleBase" id="RU000481"/>
    </source>
</evidence>
<dbReference type="GO" id="GO:0030170">
    <property type="term" value="F:pyridoxal phosphate binding"/>
    <property type="evidence" value="ECO:0007669"/>
    <property type="project" value="InterPro"/>
</dbReference>
<dbReference type="PATRIC" id="fig|61647.15.peg.1831"/>
<reference evidence="8 9" key="1">
    <citation type="submission" date="2015-05" db="EMBL/GenBank/DDBJ databases">
        <title>Genome sequences of Pluralibacter gergoviae.</title>
        <authorList>
            <person name="Greninger A.L."/>
            <person name="Miller S."/>
        </authorList>
    </citation>
    <scope>NUCLEOTIDE SEQUENCE [LARGE SCALE GENOMIC DNA]</scope>
    <source>
        <strain evidence="8 9">JS81F13</strain>
    </source>
</reference>
<evidence type="ECO:0000313" key="8">
    <source>
        <dbReference type="EMBL" id="KMK16051.1"/>
    </source>
</evidence>
<proteinExistence type="inferred from homology"/>
<evidence type="ECO:0000313" key="9">
    <source>
        <dbReference type="Proteomes" id="UP000036196"/>
    </source>
</evidence>
<name>A0A0J5L8P2_PLUGE</name>
<dbReference type="GO" id="GO:0008483">
    <property type="term" value="F:transaminase activity"/>
    <property type="evidence" value="ECO:0007669"/>
    <property type="project" value="UniProtKB-KW"/>
</dbReference>
<comment type="caution">
    <text evidence="8">The sequence shown here is derived from an EMBL/GenBank/DDBJ whole genome shotgun (WGS) entry which is preliminary data.</text>
</comment>
<dbReference type="InterPro" id="IPR004839">
    <property type="entry name" value="Aminotransferase_I/II_large"/>
</dbReference>
<keyword evidence="9" id="KW-1185">Reference proteome</keyword>
<dbReference type="InterPro" id="IPR015422">
    <property type="entry name" value="PyrdxlP-dep_Trfase_small"/>
</dbReference>
<dbReference type="FunFam" id="3.40.640.10:FF:000033">
    <property type="entry name" value="Aspartate aminotransferase"/>
    <property type="match status" value="1"/>
</dbReference>
<evidence type="ECO:0000256" key="1">
    <source>
        <dbReference type="ARBA" id="ARBA00001933"/>
    </source>
</evidence>
<feature type="domain" description="Aminotransferase class I/classII large" evidence="7">
    <location>
        <begin position="34"/>
        <end position="395"/>
    </location>
</feature>
<dbReference type="Pfam" id="PF00155">
    <property type="entry name" value="Aminotran_1_2"/>
    <property type="match status" value="1"/>
</dbReference>
<dbReference type="InterPro" id="IPR015421">
    <property type="entry name" value="PyrdxlP-dep_Trfase_major"/>
</dbReference>
<dbReference type="PANTHER" id="PTHR46383">
    <property type="entry name" value="ASPARTATE AMINOTRANSFERASE"/>
    <property type="match status" value="1"/>
</dbReference>
<dbReference type="CDD" id="cd00609">
    <property type="entry name" value="AAT_like"/>
    <property type="match status" value="1"/>
</dbReference>
<evidence type="ECO:0000259" key="7">
    <source>
        <dbReference type="Pfam" id="PF00155"/>
    </source>
</evidence>
<evidence type="ECO:0000256" key="3">
    <source>
        <dbReference type="ARBA" id="ARBA00022576"/>
    </source>
</evidence>
<dbReference type="AlphaFoldDB" id="A0A0J5L8P2"/>
<dbReference type="Proteomes" id="UP000036196">
    <property type="component" value="Unassembled WGS sequence"/>
</dbReference>
<evidence type="ECO:0000256" key="4">
    <source>
        <dbReference type="ARBA" id="ARBA00022679"/>
    </source>
</evidence>
<keyword evidence="3 6" id="KW-0032">Aminotransferase</keyword>
<dbReference type="RefSeq" id="WP_048278048.1">
    <property type="nucleotide sequence ID" value="NZ_LDZF01000002.1"/>
</dbReference>
<dbReference type="eggNOG" id="COG0436">
    <property type="taxonomic scope" value="Bacteria"/>
</dbReference>
<dbReference type="STRING" id="61647.LG71_13575"/>
<comment type="cofactor">
    <cofactor evidence="1 6">
        <name>pyridoxal 5'-phosphate</name>
        <dbReference type="ChEBI" id="CHEBI:597326"/>
    </cofactor>
</comment>
<dbReference type="InterPro" id="IPR050596">
    <property type="entry name" value="AspAT/PAT-like"/>
</dbReference>
<keyword evidence="5" id="KW-0663">Pyridoxal phosphate</keyword>
<keyword evidence="4 6" id="KW-0808">Transferase</keyword>